<keyword evidence="1" id="KW-1133">Transmembrane helix</keyword>
<accession>A0ABY8IYN6</accession>
<proteinExistence type="predicted"/>
<keyword evidence="1" id="KW-0812">Transmembrane</keyword>
<dbReference type="RefSeq" id="WP_283077309.1">
    <property type="nucleotide sequence ID" value="NZ_CP121671.1"/>
</dbReference>
<protein>
    <submittedName>
        <fullName evidence="2">Uncharacterized protein</fullName>
    </submittedName>
</protein>
<evidence type="ECO:0000256" key="1">
    <source>
        <dbReference type="SAM" id="Phobius"/>
    </source>
</evidence>
<name>A0ABY8IYN6_9BACI</name>
<reference evidence="2 3" key="1">
    <citation type="submission" date="2023-04" db="EMBL/GenBank/DDBJ databases">
        <title>Genome sequence of Halobacillus naozhouensis KACC 21980.</title>
        <authorList>
            <person name="Kim S."/>
            <person name="Heo J."/>
            <person name="Kwon S.-W."/>
        </authorList>
    </citation>
    <scope>NUCLEOTIDE SEQUENCE [LARGE SCALE GENOMIC DNA]</scope>
    <source>
        <strain evidence="2 3">KCTC 13234</strain>
    </source>
</reference>
<evidence type="ECO:0000313" key="2">
    <source>
        <dbReference type="EMBL" id="WFT75344.1"/>
    </source>
</evidence>
<evidence type="ECO:0000313" key="3">
    <source>
        <dbReference type="Proteomes" id="UP001221597"/>
    </source>
</evidence>
<feature type="transmembrane region" description="Helical" evidence="1">
    <location>
        <begin position="15"/>
        <end position="38"/>
    </location>
</feature>
<keyword evidence="1" id="KW-0472">Membrane</keyword>
<keyword evidence="3" id="KW-1185">Reference proteome</keyword>
<dbReference type="Proteomes" id="UP001221597">
    <property type="component" value="Chromosome"/>
</dbReference>
<organism evidence="2 3">
    <name type="scientific">Halobacillus naozhouensis</name>
    <dbReference type="NCBI Taxonomy" id="554880"/>
    <lineage>
        <taxon>Bacteria</taxon>
        <taxon>Bacillati</taxon>
        <taxon>Bacillota</taxon>
        <taxon>Bacilli</taxon>
        <taxon>Bacillales</taxon>
        <taxon>Bacillaceae</taxon>
        <taxon>Halobacillus</taxon>
    </lineage>
</organism>
<dbReference type="EMBL" id="CP121671">
    <property type="protein sequence ID" value="WFT75344.1"/>
    <property type="molecule type" value="Genomic_DNA"/>
</dbReference>
<gene>
    <name evidence="2" type="ORF">P9989_02815</name>
</gene>
<sequence>MYHCGGFWTCVSPDAWITSGGTLIGAFLGALIAGLITLRANKKMIVWQERLRTRDKDDYFKIISQQFIDQFELIHSKVQVVIDTNFDKKISKEVGHYISSKINTIDSTIDIKQMNPGDYKVFNKLLEGYRYISYELVYMLDERSPNLEVMNIIKTEMENTLKQLKNTP</sequence>